<protein>
    <submittedName>
        <fullName evidence="1">Uncharacterized protein</fullName>
    </submittedName>
</protein>
<gene>
    <name evidence="1" type="ORF">Leucomu_01220</name>
</gene>
<accession>A0ABX5QCD2</accession>
<name>A0ABX5QCD2_9MICO</name>
<keyword evidence="2" id="KW-1185">Reference proteome</keyword>
<sequence>MHTPLATARKLVFASIGPTSAGPQAAWAVARALAAVQPRRVLLESRPAGAEWLASFAPPGRGQLPRLPDEVRSALRALPGGVWGTAAAVDHRHFDVVCIDHGHAASPDAALAAAARGHALCLVASAAREVADPAIALAEGISAHPSGVPTVVALCEPPASRAGWAGLIAERAPVPVVRLPLVTGSRPRARSCGRGPAEAELAARLLASAAERKGPRP</sequence>
<evidence type="ECO:0000313" key="1">
    <source>
        <dbReference type="EMBL" id="QAB16729.1"/>
    </source>
</evidence>
<evidence type="ECO:0000313" key="2">
    <source>
        <dbReference type="Proteomes" id="UP000285768"/>
    </source>
</evidence>
<dbReference type="EMBL" id="CP035037">
    <property type="protein sequence ID" value="QAB16729.1"/>
    <property type="molecule type" value="Genomic_DNA"/>
</dbReference>
<dbReference type="RefSeq" id="WP_128386072.1">
    <property type="nucleotide sequence ID" value="NZ_CP035037.1"/>
</dbReference>
<reference evidence="1 2" key="1">
    <citation type="submission" date="2019-01" db="EMBL/GenBank/DDBJ databases">
        <title>Leucobacter muris sp. nov. isolated from the nose of a laboratory mouse.</title>
        <authorList>
            <person name="Benga L."/>
            <person name="Sproeer C."/>
            <person name="Schumann P."/>
            <person name="Verbarg S."/>
            <person name="Bunk B."/>
            <person name="Engelhardt E."/>
            <person name="Benten P.M."/>
            <person name="Sager M."/>
        </authorList>
    </citation>
    <scope>NUCLEOTIDE SEQUENCE [LARGE SCALE GENOMIC DNA]</scope>
    <source>
        <strain evidence="1 2">DSM 101948</strain>
    </source>
</reference>
<dbReference type="Proteomes" id="UP000285768">
    <property type="component" value="Chromosome"/>
</dbReference>
<proteinExistence type="predicted"/>
<organism evidence="1 2">
    <name type="scientific">Leucobacter muris</name>
    <dbReference type="NCBI Taxonomy" id="1935379"/>
    <lineage>
        <taxon>Bacteria</taxon>
        <taxon>Bacillati</taxon>
        <taxon>Actinomycetota</taxon>
        <taxon>Actinomycetes</taxon>
        <taxon>Micrococcales</taxon>
        <taxon>Microbacteriaceae</taxon>
        <taxon>Leucobacter</taxon>
    </lineage>
</organism>